<reference evidence="1" key="1">
    <citation type="submission" date="2023-08" db="EMBL/GenBank/DDBJ databases">
        <title>Reference Genome Resource for the Citrus Pathogen Phytophthora citrophthora.</title>
        <authorList>
            <person name="Moller H."/>
            <person name="Coetzee B."/>
            <person name="Rose L.J."/>
            <person name="Van Niekerk J.M."/>
        </authorList>
    </citation>
    <scope>NUCLEOTIDE SEQUENCE</scope>
    <source>
        <strain evidence="1">STE-U-9442</strain>
    </source>
</reference>
<keyword evidence="2" id="KW-1185">Reference proteome</keyword>
<proteinExistence type="predicted"/>
<organism evidence="1 2">
    <name type="scientific">Phytophthora citrophthora</name>
    <dbReference type="NCBI Taxonomy" id="4793"/>
    <lineage>
        <taxon>Eukaryota</taxon>
        <taxon>Sar</taxon>
        <taxon>Stramenopiles</taxon>
        <taxon>Oomycota</taxon>
        <taxon>Peronosporomycetes</taxon>
        <taxon>Peronosporales</taxon>
        <taxon>Peronosporaceae</taxon>
        <taxon>Phytophthora</taxon>
    </lineage>
</organism>
<protein>
    <submittedName>
        <fullName evidence="1">Uncharacterized protein</fullName>
    </submittedName>
</protein>
<evidence type="ECO:0000313" key="2">
    <source>
        <dbReference type="Proteomes" id="UP001259832"/>
    </source>
</evidence>
<sequence length="74" mass="8417">MVGMVISLVINHLLKTLRGRHGRQNLTMNLEVDMNTMMRSNKKASNKMGQCMIQKNQLGKVHVVLVTQVIDKKN</sequence>
<evidence type="ECO:0000313" key="1">
    <source>
        <dbReference type="EMBL" id="KAK1945164.1"/>
    </source>
</evidence>
<dbReference type="AlphaFoldDB" id="A0AAD9GU78"/>
<comment type="caution">
    <text evidence="1">The sequence shown here is derived from an EMBL/GenBank/DDBJ whole genome shotgun (WGS) entry which is preliminary data.</text>
</comment>
<dbReference type="EMBL" id="JASMQC010000005">
    <property type="protein sequence ID" value="KAK1945164.1"/>
    <property type="molecule type" value="Genomic_DNA"/>
</dbReference>
<dbReference type="Proteomes" id="UP001259832">
    <property type="component" value="Unassembled WGS sequence"/>
</dbReference>
<name>A0AAD9GU78_9STRA</name>
<accession>A0AAD9GU78</accession>
<gene>
    <name evidence="1" type="ORF">P3T76_003697</name>
</gene>